<keyword evidence="1" id="KW-0540">Nuclease</keyword>
<dbReference type="AlphaFoldDB" id="A0AAD5A7D2"/>
<proteinExistence type="predicted"/>
<evidence type="ECO:0000313" key="2">
    <source>
        <dbReference type="Proteomes" id="UP001205998"/>
    </source>
</evidence>
<organism evidence="1 2">
    <name type="scientific">Silurus asotus</name>
    <name type="common">Amur catfish</name>
    <name type="synonym">Parasilurus asotus</name>
    <dbReference type="NCBI Taxonomy" id="30991"/>
    <lineage>
        <taxon>Eukaryota</taxon>
        <taxon>Metazoa</taxon>
        <taxon>Chordata</taxon>
        <taxon>Craniata</taxon>
        <taxon>Vertebrata</taxon>
        <taxon>Euteleostomi</taxon>
        <taxon>Actinopterygii</taxon>
        <taxon>Neopterygii</taxon>
        <taxon>Teleostei</taxon>
        <taxon>Ostariophysi</taxon>
        <taxon>Siluriformes</taxon>
        <taxon>Siluridae</taxon>
        <taxon>Silurus</taxon>
    </lineage>
</organism>
<sequence>MDAENVHPALVQIDFSNELLSSSELFQRRSQSHKIPVRGQKDFLPNDSVQQKACLEKILEEHWMLVTEERVERV</sequence>
<evidence type="ECO:0000313" key="1">
    <source>
        <dbReference type="EMBL" id="KAI5611193.1"/>
    </source>
</evidence>
<keyword evidence="2" id="KW-1185">Reference proteome</keyword>
<protein>
    <submittedName>
        <fullName evidence="1">tRNA-splicing endonuclease subunit Sen54 isoform X1</fullName>
    </submittedName>
</protein>
<comment type="caution">
    <text evidence="1">The sequence shown here is derived from an EMBL/GenBank/DDBJ whole genome shotgun (WGS) entry which is preliminary data.</text>
</comment>
<gene>
    <name evidence="1" type="ORF">C0J50_11879</name>
</gene>
<keyword evidence="1" id="KW-0378">Hydrolase</keyword>
<keyword evidence="1" id="KW-0255">Endonuclease</keyword>
<accession>A0AAD5A7D2</accession>
<name>A0AAD5A7D2_SILAS</name>
<dbReference type="EMBL" id="MU568006">
    <property type="protein sequence ID" value="KAI5611193.1"/>
    <property type="molecule type" value="Genomic_DNA"/>
</dbReference>
<dbReference type="Proteomes" id="UP001205998">
    <property type="component" value="Unassembled WGS sequence"/>
</dbReference>
<dbReference type="GO" id="GO:0004519">
    <property type="term" value="F:endonuclease activity"/>
    <property type="evidence" value="ECO:0007669"/>
    <property type="project" value="UniProtKB-KW"/>
</dbReference>
<reference evidence="1" key="1">
    <citation type="submission" date="2018-07" db="EMBL/GenBank/DDBJ databases">
        <title>Comparative genomics of catfishes provides insights into carnivory and benthic adaptation.</title>
        <authorList>
            <person name="Zhang Y."/>
            <person name="Wang D."/>
            <person name="Peng Z."/>
            <person name="Zheng S."/>
            <person name="Shao F."/>
            <person name="Tao W."/>
        </authorList>
    </citation>
    <scope>NUCLEOTIDE SEQUENCE</scope>
    <source>
        <strain evidence="1">Chongqing</strain>
    </source>
</reference>